<gene>
    <name evidence="1" type="ORF">MT2528_1253</name>
    <name evidence="2" type="ORF">NVI5450_1423</name>
</gene>
<protein>
    <submittedName>
        <fullName evidence="2">Uncharacterized protein</fullName>
    </submittedName>
</protein>
<dbReference type="Proteomes" id="UP000183794">
    <property type="component" value="Unassembled WGS sequence"/>
</dbReference>
<evidence type="ECO:0000313" key="3">
    <source>
        <dbReference type="Proteomes" id="UP000182660"/>
    </source>
</evidence>
<accession>A0A1K9Z8B1</accession>
<evidence type="ECO:0000313" key="2">
    <source>
        <dbReference type="EMBL" id="SGY92984.1"/>
    </source>
</evidence>
<dbReference type="AlphaFoldDB" id="A0A1K9Z8B1"/>
<evidence type="ECO:0000313" key="1">
    <source>
        <dbReference type="EMBL" id="SGY87345.1"/>
    </source>
</evidence>
<organism evidence="2 4">
    <name type="scientific">Moritella viscosa</name>
    <dbReference type="NCBI Taxonomy" id="80854"/>
    <lineage>
        <taxon>Bacteria</taxon>
        <taxon>Pseudomonadati</taxon>
        <taxon>Pseudomonadota</taxon>
        <taxon>Gammaproteobacteria</taxon>
        <taxon>Alteromonadales</taxon>
        <taxon>Moritellaceae</taxon>
        <taxon>Moritella</taxon>
    </lineage>
</organism>
<evidence type="ECO:0000313" key="4">
    <source>
        <dbReference type="Proteomes" id="UP000183794"/>
    </source>
</evidence>
<keyword evidence="3" id="KW-1185">Reference proteome</keyword>
<sequence>MVVLFKEVLAKHKVSAMETHDLLAIVESTKADIVSEK</sequence>
<reference evidence="2 4" key="1">
    <citation type="submission" date="2016-11" db="EMBL/GenBank/DDBJ databases">
        <authorList>
            <person name="Jaros S."/>
            <person name="Januszkiewicz K."/>
            <person name="Wedrychowicz H."/>
        </authorList>
    </citation>
    <scope>NUCLEOTIDE SEQUENCE [LARGE SCALE GENOMIC DNA]</scope>
    <source>
        <strain evidence="2">NVI 5450</strain>
    </source>
</reference>
<dbReference type="EMBL" id="FPLJ01000035">
    <property type="protein sequence ID" value="SGY87345.1"/>
    <property type="molecule type" value="Genomic_DNA"/>
</dbReference>
<proteinExistence type="predicted"/>
<name>A0A1K9Z8B1_9GAMM</name>
<dbReference type="EMBL" id="FPLD01000045">
    <property type="protein sequence ID" value="SGY92984.1"/>
    <property type="molecule type" value="Genomic_DNA"/>
</dbReference>
<dbReference type="Proteomes" id="UP000182660">
    <property type="component" value="Unassembled WGS sequence"/>
</dbReference>
<reference evidence="1 3" key="2">
    <citation type="submission" date="2016-11" db="EMBL/GenBank/DDBJ databases">
        <authorList>
            <person name="Klemetsen T."/>
        </authorList>
    </citation>
    <scope>NUCLEOTIDE SEQUENCE [LARGE SCALE GENOMIC DNA]</scope>
    <source>
        <strain evidence="1">MT 2528</strain>
    </source>
</reference>